<dbReference type="AlphaFoldDB" id="A0A3R5YKB3"/>
<evidence type="ECO:0000313" key="2">
    <source>
        <dbReference type="Proteomes" id="UP001141981"/>
    </source>
</evidence>
<comment type="caution">
    <text evidence="1">The sequence shown here is derived from an EMBL/GenBank/DDBJ whole genome shotgun (WGS) entry which is preliminary data.</text>
</comment>
<accession>A0A3R5YKB3</accession>
<dbReference type="Pfam" id="PF10978">
    <property type="entry name" value="DUF2785"/>
    <property type="match status" value="1"/>
</dbReference>
<reference evidence="1" key="1">
    <citation type="journal article" date="2022" name="Microorganisms">
        <title>Antibiotic Susceptibility, Resistance Gene Determinants and Corresponding Genomic Regions in Lactobacillus amylovorus Isolates Derived from Wild Boars and Domestic Pigs.</title>
        <authorList>
            <person name="Moravkova M."/>
            <person name="Kostovova I."/>
            <person name="Kavanova K."/>
            <person name="Pechar R."/>
            <person name="Stanek S."/>
            <person name="Brychta A."/>
            <person name="Zeman M."/>
            <person name="Kubasova T."/>
        </authorList>
    </citation>
    <scope>NUCLEOTIDE SEQUENCE</scope>
    <source>
        <strain evidence="1">M490A</strain>
    </source>
</reference>
<dbReference type="RefSeq" id="WP_014565885.1">
    <property type="nucleotide sequence ID" value="NZ_CABJBR010000080.1"/>
</dbReference>
<dbReference type="InterPro" id="IPR021247">
    <property type="entry name" value="DUF2785"/>
</dbReference>
<organism evidence="1 2">
    <name type="scientific">Lactobacillus amylovorus</name>
    <dbReference type="NCBI Taxonomy" id="1604"/>
    <lineage>
        <taxon>Bacteria</taxon>
        <taxon>Bacillati</taxon>
        <taxon>Bacillota</taxon>
        <taxon>Bacilli</taxon>
        <taxon>Lactobacillales</taxon>
        <taxon>Lactobacillaceae</taxon>
        <taxon>Lactobacillus</taxon>
    </lineage>
</organism>
<protein>
    <submittedName>
        <fullName evidence="1">DUF2785 domain-containing protein</fullName>
    </submittedName>
</protein>
<proteinExistence type="predicted"/>
<dbReference type="EMBL" id="JAOTGY010000004">
    <property type="protein sequence ID" value="MDB6257750.1"/>
    <property type="molecule type" value="Genomic_DNA"/>
</dbReference>
<gene>
    <name evidence="1" type="ORF">ODU72_03525</name>
</gene>
<dbReference type="Proteomes" id="UP001141981">
    <property type="component" value="Unassembled WGS sequence"/>
</dbReference>
<reference evidence="1" key="2">
    <citation type="submission" date="2022-10" db="EMBL/GenBank/DDBJ databases">
        <authorList>
            <person name="Kostovova I."/>
            <person name="Moravkova M."/>
            <person name="Pechar R."/>
        </authorList>
    </citation>
    <scope>NUCLEOTIDE SEQUENCE</scope>
    <source>
        <strain evidence="1">M490A</strain>
    </source>
</reference>
<sequence length="274" mass="32147">MTIEQKIQYLTKKLNNPKARYTDEELSWLINHIGDPDAKIRDELVCNTFGSGFFEEKFTREQVRFLFENVQKRNLLFYNISKNISYSSLTRSFTCLLLELLIQTNGNQASKYFQILSLSEEQFIFKGLIKYLEEEHDYSGYDEKYGWIHAIAHCSDALEVSVVQTSFNLDLINELLSATHKLFCQINKKFIDEEEYHLADVFIAGLQNNKLSSTNLIKWFNSFNFNPESSSQIEFHRFGNLKSFAEDIYVKLNTANLLDGDLKKYIEKEFSQMY</sequence>
<evidence type="ECO:0000313" key="1">
    <source>
        <dbReference type="EMBL" id="MDB6257750.1"/>
    </source>
</evidence>
<dbReference type="GeneID" id="66523913"/>
<name>A0A3R5YKB3_LACAM</name>